<dbReference type="STRING" id="563192.HMPREF0179_00183"/>
<protein>
    <recommendedName>
        <fullName evidence="4">Phage tail tape measure protein, TP901 family, core region</fullName>
    </recommendedName>
</protein>
<reference evidence="2 3" key="2">
    <citation type="submission" date="2013-04" db="EMBL/GenBank/DDBJ databases">
        <title>The Genome Sequence of Bilophila wadsworthia 3_1_6.</title>
        <authorList>
            <consortium name="The Broad Institute Genomics Platform"/>
            <person name="Earl A."/>
            <person name="Ward D."/>
            <person name="Feldgarden M."/>
            <person name="Gevers D."/>
            <person name="Sibley C."/>
            <person name="Strauss J."/>
            <person name="Allen-Vercoe E."/>
            <person name="Walker B."/>
            <person name="Young S."/>
            <person name="Zeng Q."/>
            <person name="Gargeya S."/>
            <person name="Fitzgerald M."/>
            <person name="Haas B."/>
            <person name="Abouelleil A."/>
            <person name="Allen A.W."/>
            <person name="Alvarado L."/>
            <person name="Arachchi H.M."/>
            <person name="Berlin A.M."/>
            <person name="Chapman S.B."/>
            <person name="Gainer-Dewar J."/>
            <person name="Goldberg J."/>
            <person name="Griggs A."/>
            <person name="Gujja S."/>
            <person name="Hansen M."/>
            <person name="Howarth C."/>
            <person name="Imamovic A."/>
            <person name="Ireland A."/>
            <person name="Larimer J."/>
            <person name="McCowan C."/>
            <person name="Murphy C."/>
            <person name="Pearson M."/>
            <person name="Poon T.W."/>
            <person name="Priest M."/>
            <person name="Roberts A."/>
            <person name="Saif S."/>
            <person name="Shea T."/>
            <person name="Sisk P."/>
            <person name="Sykes S."/>
            <person name="Wortman J."/>
            <person name="Nusbaum C."/>
            <person name="Birren B."/>
        </authorList>
    </citation>
    <scope>NUCLEOTIDE SEQUENCE [LARGE SCALE GENOMIC DNA]</scope>
    <source>
        <strain evidence="2 3">3_1_6</strain>
    </source>
</reference>
<evidence type="ECO:0000313" key="3">
    <source>
        <dbReference type="Proteomes" id="UP000006034"/>
    </source>
</evidence>
<organism evidence="2 3">
    <name type="scientific">Bilophila wadsworthia (strain 3_1_6)</name>
    <dbReference type="NCBI Taxonomy" id="563192"/>
    <lineage>
        <taxon>Bacteria</taxon>
        <taxon>Pseudomonadati</taxon>
        <taxon>Thermodesulfobacteriota</taxon>
        <taxon>Desulfovibrionia</taxon>
        <taxon>Desulfovibrionales</taxon>
        <taxon>Desulfovibrionaceae</taxon>
        <taxon>Bilophila</taxon>
    </lineage>
</organism>
<comment type="caution">
    <text evidence="2">The sequence shown here is derived from an EMBL/GenBank/DDBJ whole genome shotgun (WGS) entry which is preliminary data.</text>
</comment>
<gene>
    <name evidence="2" type="ORF">HMPREF0179_00183</name>
</gene>
<dbReference type="AlphaFoldDB" id="E5Y1X4"/>
<name>E5Y1X4_BILW3</name>
<proteinExistence type="predicted"/>
<sequence length="571" mass="61883">MIVEELVTLLGVELSPGAKEKLQAFDKGLDAVVSRVKQASVVLTAAAGGMALYFSNAVNGAADLQMLSDTTGVSTTKLQEWAYAANAMGVSASAVQSDLAKMEKQARWTGRTLESYANQFKGMDAATANIWGDAYGLSPETVLLLRQGADGIAKLKAEAHDVGAIIPPETVKRASEFKAQVVQITTMIRGMATTIALAALPQAERLVSTFKGWISENREWIRLGIGKIIEGMGTAFERVWKAGKRLLDWIKDALGPVGDFFQKINKGVDWSKLLTGALVLLLAVFAPLIAKVVLIGAAFAVASAIVEEFLSFLEGKDSVIGRFLKDFEERFPALFELFKKMGTFLKNDLVDKLESISDLMGKILDIANKLVEASSKIAEGAAEYLGIGPSKEEKEQREQAYANAGKAKKEGDGFFSDDPVWRADYQQKKENSSLDKPSPPSSMSTQKEGEGGKAVQPVSLQPVEKSTTPEFHQKDEKKQLISPVLLENINALADQLAVYSRQRTGMQTSLEGQSVIRMPQKNGPTISDNRSFTVYQTITPSDPQQAADMSAKSFKDIAQIVTPGMNAPVVY</sequence>
<dbReference type="EMBL" id="ADCP02000002">
    <property type="protein sequence ID" value="EFV46001.1"/>
    <property type="molecule type" value="Genomic_DNA"/>
</dbReference>
<dbReference type="GeneID" id="78087025"/>
<feature type="region of interest" description="Disordered" evidence="1">
    <location>
        <begin position="389"/>
        <end position="414"/>
    </location>
</feature>
<reference evidence="2 3" key="1">
    <citation type="submission" date="2010-10" db="EMBL/GenBank/DDBJ databases">
        <authorList>
            <consortium name="The Broad Institute Genome Sequencing Platform"/>
            <person name="Ward D."/>
            <person name="Earl A."/>
            <person name="Feldgarden M."/>
            <person name="Young S.K."/>
            <person name="Gargeya S."/>
            <person name="Zeng Q."/>
            <person name="Alvarado L."/>
            <person name="Berlin A."/>
            <person name="Bochicchio J."/>
            <person name="Chapman S.B."/>
            <person name="Chen Z."/>
            <person name="Freedman E."/>
            <person name="Gellesch M."/>
            <person name="Goldberg J."/>
            <person name="Griggs A."/>
            <person name="Gujja S."/>
            <person name="Heilman E."/>
            <person name="Heiman D."/>
            <person name="Howarth C."/>
            <person name="Mehta T."/>
            <person name="Neiman D."/>
            <person name="Pearson M."/>
            <person name="Roberts A."/>
            <person name="Saif S."/>
            <person name="Shea T."/>
            <person name="Shenoy N."/>
            <person name="Sisk P."/>
            <person name="Stolte C."/>
            <person name="Sykes S."/>
            <person name="White J."/>
            <person name="Yandava C."/>
            <person name="Allen-Vercoe E."/>
            <person name="Sibley C."/>
            <person name="Ambrose C.E."/>
            <person name="Strauss J."/>
            <person name="Daigneault M."/>
            <person name="Haas B."/>
            <person name="Nusbaum C."/>
            <person name="Birren B."/>
        </authorList>
    </citation>
    <scope>NUCLEOTIDE SEQUENCE [LARGE SCALE GENOMIC DNA]</scope>
    <source>
        <strain evidence="2 3">3_1_6</strain>
    </source>
</reference>
<evidence type="ECO:0000256" key="1">
    <source>
        <dbReference type="SAM" id="MobiDB-lite"/>
    </source>
</evidence>
<feature type="region of interest" description="Disordered" evidence="1">
    <location>
        <begin position="427"/>
        <end position="475"/>
    </location>
</feature>
<dbReference type="RefSeq" id="WP_005024199.1">
    <property type="nucleotide sequence ID" value="NZ_KE150239.1"/>
</dbReference>
<accession>E5Y1X4</accession>
<evidence type="ECO:0000313" key="2">
    <source>
        <dbReference type="EMBL" id="EFV46001.1"/>
    </source>
</evidence>
<evidence type="ECO:0008006" key="4">
    <source>
        <dbReference type="Google" id="ProtNLM"/>
    </source>
</evidence>
<dbReference type="Proteomes" id="UP000006034">
    <property type="component" value="Unassembled WGS sequence"/>
</dbReference>
<keyword evidence="3" id="KW-1185">Reference proteome</keyword>
<dbReference type="HOGENOM" id="CLU_477082_0_0_7"/>